<reference evidence="1 2" key="1">
    <citation type="submission" date="2019-03" db="EMBL/GenBank/DDBJ databases">
        <authorList>
            <person name="Kox A.R. M."/>
        </authorList>
    </citation>
    <scope>NUCLEOTIDE SEQUENCE [LARGE SCALE GENOMIC DNA]</scope>
    <source>
        <strain evidence="1">MTUNDRAET4 annotated genome</strain>
    </source>
</reference>
<organism evidence="1 2">
    <name type="scientific">Methylocella tundrae</name>
    <dbReference type="NCBI Taxonomy" id="227605"/>
    <lineage>
        <taxon>Bacteria</taxon>
        <taxon>Pseudomonadati</taxon>
        <taxon>Pseudomonadota</taxon>
        <taxon>Alphaproteobacteria</taxon>
        <taxon>Hyphomicrobiales</taxon>
        <taxon>Beijerinckiaceae</taxon>
        <taxon>Methylocella</taxon>
    </lineage>
</organism>
<proteinExistence type="predicted"/>
<evidence type="ECO:0000313" key="1">
    <source>
        <dbReference type="EMBL" id="VFU08603.1"/>
    </source>
</evidence>
<evidence type="ECO:0000313" key="2">
    <source>
        <dbReference type="Proteomes" id="UP000294360"/>
    </source>
</evidence>
<sequence length="57" mass="6171">MGAVAQMGERCNRTAEVRGSIPLSSTNKTNNLEPAAEVLKTIGEAQGSKRRRFAPNR</sequence>
<dbReference type="KEGG" id="mtun:MTUNDRAET4_1710"/>
<dbReference type="EMBL" id="LR536450">
    <property type="protein sequence ID" value="VFU08603.1"/>
    <property type="molecule type" value="Genomic_DNA"/>
</dbReference>
<accession>A0A4U8YYP4</accession>
<gene>
    <name evidence="1" type="ORF">MTUNDRAET4_1710</name>
</gene>
<dbReference type="AntiFam" id="ANF00010">
    <property type="entry name" value="tRNA translation"/>
</dbReference>
<name>A0A4U8YYP4_METTU</name>
<protein>
    <submittedName>
        <fullName evidence="1">Uncharacterized protein</fullName>
    </submittedName>
</protein>
<dbReference type="Proteomes" id="UP000294360">
    <property type="component" value="Chromosome"/>
</dbReference>
<dbReference type="AlphaFoldDB" id="A0A4U8YYP4"/>